<sequence>MDSTGEKTLTITHGLGYAPTPAMWSASIVRDTVVADFQIGRVWIVQSTDLVVGIRVLITAASSTAGAVATLMARLDALSADGFDLRTMNA</sequence>
<organism evidence="1 2">
    <name type="scientific">Verticiella sediminum</name>
    <dbReference type="NCBI Taxonomy" id="1247510"/>
    <lineage>
        <taxon>Bacteria</taxon>
        <taxon>Pseudomonadati</taxon>
        <taxon>Pseudomonadota</taxon>
        <taxon>Betaproteobacteria</taxon>
        <taxon>Burkholderiales</taxon>
        <taxon>Alcaligenaceae</taxon>
        <taxon>Verticiella</taxon>
    </lineage>
</organism>
<dbReference type="Proteomes" id="UP000318405">
    <property type="component" value="Unassembled WGS sequence"/>
</dbReference>
<proteinExistence type="predicted"/>
<dbReference type="EMBL" id="VLTJ01000039">
    <property type="protein sequence ID" value="TSH90347.1"/>
    <property type="molecule type" value="Genomic_DNA"/>
</dbReference>
<comment type="caution">
    <text evidence="1">The sequence shown here is derived from an EMBL/GenBank/DDBJ whole genome shotgun (WGS) entry which is preliminary data.</text>
</comment>
<accession>A0A556ABV3</accession>
<reference evidence="1 2" key="1">
    <citation type="submission" date="2019-07" db="EMBL/GenBank/DDBJ databases">
        <title>Qingshengfaniella alkalisoli gen. nov., sp. nov., isolated from saline soil.</title>
        <authorList>
            <person name="Xu L."/>
            <person name="Huang X.-X."/>
            <person name="Sun J.-Q."/>
        </authorList>
    </citation>
    <scope>NUCLEOTIDE SEQUENCE [LARGE SCALE GENOMIC DNA]</scope>
    <source>
        <strain evidence="1 2">DSM 27279</strain>
    </source>
</reference>
<name>A0A556ABV3_9BURK</name>
<keyword evidence="2" id="KW-1185">Reference proteome</keyword>
<evidence type="ECO:0000313" key="2">
    <source>
        <dbReference type="Proteomes" id="UP000318405"/>
    </source>
</evidence>
<protein>
    <submittedName>
        <fullName evidence="1">Uncharacterized protein</fullName>
    </submittedName>
</protein>
<gene>
    <name evidence="1" type="ORF">FOZ76_21215</name>
</gene>
<dbReference type="AlphaFoldDB" id="A0A556ABV3"/>
<dbReference type="RefSeq" id="WP_143950263.1">
    <property type="nucleotide sequence ID" value="NZ_BAABMB010000003.1"/>
</dbReference>
<evidence type="ECO:0000313" key="1">
    <source>
        <dbReference type="EMBL" id="TSH90347.1"/>
    </source>
</evidence>